<evidence type="ECO:0000256" key="2">
    <source>
        <dbReference type="ARBA" id="ARBA00006275"/>
    </source>
</evidence>
<gene>
    <name evidence="8" type="ORF">DJ568_08340</name>
</gene>
<dbReference type="Gene3D" id="1.25.40.390">
    <property type="match status" value="1"/>
</dbReference>
<dbReference type="AlphaFoldDB" id="A0A367GNX8"/>
<reference evidence="8 9" key="1">
    <citation type="submission" date="2018-05" db="EMBL/GenBank/DDBJ databases">
        <title>Mucilaginibacter hurinus sp. nov., isolated from briquette warehouse soil.</title>
        <authorList>
            <person name="Choi L."/>
        </authorList>
    </citation>
    <scope>NUCLEOTIDE SEQUENCE [LARGE SCALE GENOMIC DNA]</scope>
    <source>
        <strain evidence="8 9">ZR32</strain>
    </source>
</reference>
<feature type="domain" description="SusD-like N-terminal" evidence="7">
    <location>
        <begin position="57"/>
        <end position="232"/>
    </location>
</feature>
<evidence type="ECO:0000259" key="7">
    <source>
        <dbReference type="Pfam" id="PF14322"/>
    </source>
</evidence>
<dbReference type="OrthoDB" id="5694214at2"/>
<keyword evidence="3" id="KW-0732">Signal</keyword>
<dbReference type="PROSITE" id="PS51257">
    <property type="entry name" value="PROKAR_LIPOPROTEIN"/>
    <property type="match status" value="1"/>
</dbReference>
<dbReference type="GO" id="GO:0009279">
    <property type="term" value="C:cell outer membrane"/>
    <property type="evidence" value="ECO:0007669"/>
    <property type="project" value="UniProtKB-SubCell"/>
</dbReference>
<evidence type="ECO:0000256" key="1">
    <source>
        <dbReference type="ARBA" id="ARBA00004442"/>
    </source>
</evidence>
<feature type="domain" description="RagB/SusD" evidence="6">
    <location>
        <begin position="296"/>
        <end position="578"/>
    </location>
</feature>
<evidence type="ECO:0000256" key="3">
    <source>
        <dbReference type="ARBA" id="ARBA00022729"/>
    </source>
</evidence>
<dbReference type="EMBL" id="QGDC01000004">
    <property type="protein sequence ID" value="RCH55187.1"/>
    <property type="molecule type" value="Genomic_DNA"/>
</dbReference>
<evidence type="ECO:0000256" key="4">
    <source>
        <dbReference type="ARBA" id="ARBA00023136"/>
    </source>
</evidence>
<dbReference type="InterPro" id="IPR011990">
    <property type="entry name" value="TPR-like_helical_dom_sf"/>
</dbReference>
<dbReference type="InterPro" id="IPR012944">
    <property type="entry name" value="SusD_RagB_dom"/>
</dbReference>
<dbReference type="Pfam" id="PF14322">
    <property type="entry name" value="SusD-like_3"/>
    <property type="match status" value="1"/>
</dbReference>
<comment type="similarity">
    <text evidence="2">Belongs to the SusD family.</text>
</comment>
<evidence type="ECO:0000256" key="5">
    <source>
        <dbReference type="ARBA" id="ARBA00023237"/>
    </source>
</evidence>
<proteinExistence type="inferred from homology"/>
<keyword evidence="4" id="KW-0472">Membrane</keyword>
<sequence>MKNFKNQIALLVCGVILVTSCKKKEYEPYPVDRVTIDYVFDKRDSNGTQARQFLLGIYRLLPNGHNRVGGDYLDAASDDAITSLTNNTNGTIVLANTAYNSFNLPEQENIWALAYQAIRKCNIMVNNIMVVPTKAKSGKGIPVNKVWQAESRFLRAYFYFELVKRYGGVPLMGDKVYQIDDDVRLPRNSFAECIDYIVSECDAIQDTLISFPAGNNDAHRPTNAAALTLKAKALLLAASPLYNGGNIEGSNPFTGYASADANRWKLAATAAKVVVDLPGLDTVMPYTKAFITPNNKEVIFVRQGSNNNSIEINNGPVGLNSPSGKGITSPTQDLVDAFPMENGKAISDPTSGYNQDDPYGQLNNAPKRDPRLAFNIIYNNRRWLATNVQTYEGGQSKPNIGQTQTRTGYYMRKFMGNWEEEGTYGNAWHDWVIFRYADVLLMYAEAQNEVLSAPDASVYNPLRLLRLRAGIPPGEGQRFGLKANMTKEEMREIIRNERRIELAFEEQRYFDIRRWKIAETVMNTPRRGISIVRAGNNFIYNYQPSVATTNFDAPKAYFYPIPYDEVLKNPNMKQNPGW</sequence>
<dbReference type="RefSeq" id="WP_114004809.1">
    <property type="nucleotide sequence ID" value="NZ_QGDC01000004.1"/>
</dbReference>
<organism evidence="8 9">
    <name type="scientific">Mucilaginibacter hurinus</name>
    <dbReference type="NCBI Taxonomy" id="2201324"/>
    <lineage>
        <taxon>Bacteria</taxon>
        <taxon>Pseudomonadati</taxon>
        <taxon>Bacteroidota</taxon>
        <taxon>Sphingobacteriia</taxon>
        <taxon>Sphingobacteriales</taxon>
        <taxon>Sphingobacteriaceae</taxon>
        <taxon>Mucilaginibacter</taxon>
    </lineage>
</organism>
<dbReference type="Pfam" id="PF07980">
    <property type="entry name" value="SusD_RagB"/>
    <property type="match status" value="1"/>
</dbReference>
<keyword evidence="9" id="KW-1185">Reference proteome</keyword>
<comment type="subcellular location">
    <subcellularLocation>
        <location evidence="1">Cell outer membrane</location>
    </subcellularLocation>
</comment>
<evidence type="ECO:0000313" key="9">
    <source>
        <dbReference type="Proteomes" id="UP000253209"/>
    </source>
</evidence>
<keyword evidence="5" id="KW-0998">Cell outer membrane</keyword>
<dbReference type="SUPFAM" id="SSF48452">
    <property type="entry name" value="TPR-like"/>
    <property type="match status" value="1"/>
</dbReference>
<accession>A0A367GNX8</accession>
<protein>
    <submittedName>
        <fullName evidence="8">RagB/SusD family nutrient uptake outer membrane protein</fullName>
    </submittedName>
</protein>
<evidence type="ECO:0000259" key="6">
    <source>
        <dbReference type="Pfam" id="PF07980"/>
    </source>
</evidence>
<dbReference type="InterPro" id="IPR033985">
    <property type="entry name" value="SusD-like_N"/>
</dbReference>
<name>A0A367GNX8_9SPHI</name>
<evidence type="ECO:0000313" key="8">
    <source>
        <dbReference type="EMBL" id="RCH55187.1"/>
    </source>
</evidence>
<comment type="caution">
    <text evidence="8">The sequence shown here is derived from an EMBL/GenBank/DDBJ whole genome shotgun (WGS) entry which is preliminary data.</text>
</comment>
<dbReference type="Proteomes" id="UP000253209">
    <property type="component" value="Unassembled WGS sequence"/>
</dbReference>